<feature type="transmembrane region" description="Helical" evidence="1">
    <location>
        <begin position="167"/>
        <end position="188"/>
    </location>
</feature>
<keyword evidence="1" id="KW-0472">Membrane</keyword>
<dbReference type="Gene3D" id="1.20.1250.20">
    <property type="entry name" value="MFS general substrate transporter like domains"/>
    <property type="match status" value="1"/>
</dbReference>
<dbReference type="GO" id="GO:0022857">
    <property type="term" value="F:transmembrane transporter activity"/>
    <property type="evidence" value="ECO:0007669"/>
    <property type="project" value="InterPro"/>
</dbReference>
<protein>
    <submittedName>
        <fullName evidence="2">MFS transporter</fullName>
    </submittedName>
</protein>
<dbReference type="InterPro" id="IPR036259">
    <property type="entry name" value="MFS_trans_sf"/>
</dbReference>
<dbReference type="InterPro" id="IPR011701">
    <property type="entry name" value="MFS"/>
</dbReference>
<organism evidence="2 3">
    <name type="scientific">Candidatus Mcinerneyibacterium aminivorans</name>
    <dbReference type="NCBI Taxonomy" id="2703815"/>
    <lineage>
        <taxon>Bacteria</taxon>
        <taxon>Candidatus Macinerneyibacteriota</taxon>
        <taxon>Candidatus Mcinerneyibacteria</taxon>
        <taxon>Candidatus Mcinerneyibacteriales</taxon>
        <taxon>Candidatus Mcinerneyibacteriaceae</taxon>
        <taxon>Candidatus Mcinerneyibacterium</taxon>
    </lineage>
</organism>
<comment type="caution">
    <text evidence="2">The sequence shown here is derived from an EMBL/GenBank/DDBJ whole genome shotgun (WGS) entry which is preliminary data.</text>
</comment>
<evidence type="ECO:0000256" key="1">
    <source>
        <dbReference type="SAM" id="Phobius"/>
    </source>
</evidence>
<dbReference type="InterPro" id="IPR052528">
    <property type="entry name" value="Sugar_transport-like"/>
</dbReference>
<feature type="transmembrane region" description="Helical" evidence="1">
    <location>
        <begin position="103"/>
        <end position="125"/>
    </location>
</feature>
<gene>
    <name evidence="2" type="ORF">FXF47_02820</name>
</gene>
<keyword evidence="1" id="KW-1133">Transmembrane helix</keyword>
<keyword evidence="3" id="KW-1185">Reference proteome</keyword>
<sequence>MGLLKLTEEEKKAFIHIIISAFFYGFFLSFILIKEIIARKALNASDFQLSLLVMIFPVTSVFSIWWGRILEKAKNKSKYFLLIAVFGRLALIVGMFIANMNHFLILAFIVFTFHSSYIPARNSIYQSKIGKISRGKIFGIAVSITTLISIIFVYFSGRMLDINESFFQYLLLIIGILGFLDCLFLYFVKLEKKQKKNL</sequence>
<accession>A0A5D0MGK5</accession>
<dbReference type="PANTHER" id="PTHR23526:SF4">
    <property type="entry name" value="INTEGRAL MEMBRANE TRANSPORT PROTEIN"/>
    <property type="match status" value="1"/>
</dbReference>
<proteinExistence type="predicted"/>
<feature type="transmembrane region" description="Helical" evidence="1">
    <location>
        <begin position="137"/>
        <end position="155"/>
    </location>
</feature>
<dbReference type="EMBL" id="VSIX01000032">
    <property type="protein sequence ID" value="TYB31542.1"/>
    <property type="molecule type" value="Genomic_DNA"/>
</dbReference>
<dbReference type="PANTHER" id="PTHR23526">
    <property type="entry name" value="INTEGRAL MEMBRANE TRANSPORT PROTEIN-RELATED"/>
    <property type="match status" value="1"/>
</dbReference>
<feature type="transmembrane region" description="Helical" evidence="1">
    <location>
        <begin position="79"/>
        <end position="97"/>
    </location>
</feature>
<dbReference type="SUPFAM" id="SSF103473">
    <property type="entry name" value="MFS general substrate transporter"/>
    <property type="match status" value="1"/>
</dbReference>
<feature type="transmembrane region" description="Helical" evidence="1">
    <location>
        <begin position="13"/>
        <end position="37"/>
    </location>
</feature>
<evidence type="ECO:0000313" key="2">
    <source>
        <dbReference type="EMBL" id="TYB31542.1"/>
    </source>
</evidence>
<name>A0A5D0MGK5_9BACT</name>
<dbReference type="AlphaFoldDB" id="A0A5D0MGK5"/>
<dbReference type="Pfam" id="PF07690">
    <property type="entry name" value="MFS_1"/>
    <property type="match status" value="1"/>
</dbReference>
<evidence type="ECO:0000313" key="3">
    <source>
        <dbReference type="Proteomes" id="UP000324143"/>
    </source>
</evidence>
<feature type="transmembrane region" description="Helical" evidence="1">
    <location>
        <begin position="49"/>
        <end position="67"/>
    </location>
</feature>
<keyword evidence="1" id="KW-0812">Transmembrane</keyword>
<dbReference type="Proteomes" id="UP000324143">
    <property type="component" value="Unassembled WGS sequence"/>
</dbReference>
<reference evidence="2" key="1">
    <citation type="submission" date="2019-08" db="EMBL/GenBank/DDBJ databases">
        <title>Genomic characterization of a novel candidate phylum (ARYD3) from a high temperature, high salinity tertiary oil reservoir in north central Oklahoma, USA.</title>
        <authorList>
            <person name="Youssef N.H."/>
            <person name="Yadav A."/>
            <person name="Elshahed M.S."/>
        </authorList>
    </citation>
    <scope>NUCLEOTIDE SEQUENCE [LARGE SCALE GENOMIC DNA]</scope>
    <source>
        <strain evidence="2">ARYD3</strain>
    </source>
</reference>